<feature type="signal peptide" evidence="2">
    <location>
        <begin position="1"/>
        <end position="22"/>
    </location>
</feature>
<dbReference type="NCBIfam" id="TIGR04183">
    <property type="entry name" value="Por_Secre_tail"/>
    <property type="match status" value="1"/>
</dbReference>
<evidence type="ECO:0000256" key="1">
    <source>
        <dbReference type="SAM" id="MobiDB-lite"/>
    </source>
</evidence>
<comment type="caution">
    <text evidence="4">The sequence shown here is derived from an EMBL/GenBank/DDBJ whole genome shotgun (WGS) entry which is preliminary data.</text>
</comment>
<accession>A0ABW6APX7</accession>
<gene>
    <name evidence="4" type="ORF">ACFS25_21960</name>
</gene>
<reference evidence="5" key="1">
    <citation type="journal article" date="2019" name="Int. J. Syst. Evol. Microbiol.">
        <title>The Global Catalogue of Microorganisms (GCM) 10K type strain sequencing project: providing services to taxonomists for standard genome sequencing and annotation.</title>
        <authorList>
            <consortium name="The Broad Institute Genomics Platform"/>
            <consortium name="The Broad Institute Genome Sequencing Center for Infectious Disease"/>
            <person name="Wu L."/>
            <person name="Ma J."/>
        </authorList>
    </citation>
    <scope>NUCLEOTIDE SEQUENCE [LARGE SCALE GENOMIC DNA]</scope>
    <source>
        <strain evidence="5">KCTC 52490</strain>
    </source>
</reference>
<dbReference type="Pfam" id="PF18962">
    <property type="entry name" value="Por_Secre_tail"/>
    <property type="match status" value="1"/>
</dbReference>
<feature type="compositionally biased region" description="Polar residues" evidence="1">
    <location>
        <begin position="45"/>
        <end position="64"/>
    </location>
</feature>
<feature type="region of interest" description="Disordered" evidence="1">
    <location>
        <begin position="25"/>
        <end position="64"/>
    </location>
</feature>
<evidence type="ECO:0000313" key="4">
    <source>
        <dbReference type="EMBL" id="MFD2936463.1"/>
    </source>
</evidence>
<keyword evidence="2" id="KW-0732">Signal</keyword>
<evidence type="ECO:0000259" key="3">
    <source>
        <dbReference type="Pfam" id="PF18962"/>
    </source>
</evidence>
<feature type="domain" description="Secretion system C-terminal sorting" evidence="3">
    <location>
        <begin position="141"/>
        <end position="214"/>
    </location>
</feature>
<proteinExistence type="predicted"/>
<feature type="chain" id="PRO_5046087749" evidence="2">
    <location>
        <begin position="23"/>
        <end position="218"/>
    </location>
</feature>
<protein>
    <submittedName>
        <fullName evidence="4">T9SS type A sorting domain-containing protein</fullName>
    </submittedName>
</protein>
<dbReference type="Proteomes" id="UP001597512">
    <property type="component" value="Unassembled WGS sequence"/>
</dbReference>
<name>A0ABW6APX7_9BACT</name>
<dbReference type="RefSeq" id="WP_381505278.1">
    <property type="nucleotide sequence ID" value="NZ_JBHUOM010000023.1"/>
</dbReference>
<keyword evidence="5" id="KW-1185">Reference proteome</keyword>
<sequence>MKQIILIGVLMGLLTATIPLQAQVAQRDSDARKGSRLELGRTSPVRKTTTPGLPSQRFSIAPSPTLSGLDRSMTLNKNSAINAHYRSLLMTHSGAKATAHVTAVENAQTVESATRPAIPAQEGKGENKLYNNEKLWVSNAYPNPADDVAEVDYQFTGANEAKLVLLNVLGAPVAEYELERNERKVQIGTRLLDTGYYLYQLSVDGKKVATKRLLVRHQ</sequence>
<dbReference type="EMBL" id="JBHUOM010000023">
    <property type="protein sequence ID" value="MFD2936463.1"/>
    <property type="molecule type" value="Genomic_DNA"/>
</dbReference>
<evidence type="ECO:0000313" key="5">
    <source>
        <dbReference type="Proteomes" id="UP001597512"/>
    </source>
</evidence>
<feature type="compositionally biased region" description="Basic and acidic residues" evidence="1">
    <location>
        <begin position="27"/>
        <end position="39"/>
    </location>
</feature>
<dbReference type="InterPro" id="IPR026444">
    <property type="entry name" value="Secre_tail"/>
</dbReference>
<organism evidence="4 5">
    <name type="scientific">Spirosoma flavum</name>
    <dbReference type="NCBI Taxonomy" id="2048557"/>
    <lineage>
        <taxon>Bacteria</taxon>
        <taxon>Pseudomonadati</taxon>
        <taxon>Bacteroidota</taxon>
        <taxon>Cytophagia</taxon>
        <taxon>Cytophagales</taxon>
        <taxon>Cytophagaceae</taxon>
        <taxon>Spirosoma</taxon>
    </lineage>
</organism>
<evidence type="ECO:0000256" key="2">
    <source>
        <dbReference type="SAM" id="SignalP"/>
    </source>
</evidence>